<reference evidence="1 2" key="1">
    <citation type="journal article" date="2018" name="J. Allergy Clin. Immunol.">
        <title>High-quality assembly of Dermatophagoides pteronyssinus genome and transcriptome reveals a wide range of novel allergens.</title>
        <authorList>
            <person name="Liu X.Y."/>
            <person name="Yang K.Y."/>
            <person name="Wang M.Q."/>
            <person name="Kwok J.S."/>
            <person name="Zeng X."/>
            <person name="Yang Z."/>
            <person name="Xiao X.J."/>
            <person name="Lau C.P."/>
            <person name="Li Y."/>
            <person name="Huang Z.M."/>
            <person name="Ba J.G."/>
            <person name="Yim A.K."/>
            <person name="Ouyang C.Y."/>
            <person name="Ngai S.M."/>
            <person name="Chan T.F."/>
            <person name="Leung E.L."/>
            <person name="Liu L."/>
            <person name="Liu Z.G."/>
            <person name="Tsui S.K."/>
        </authorList>
    </citation>
    <scope>NUCLEOTIDE SEQUENCE [LARGE SCALE GENOMIC DNA]</scope>
    <source>
        <strain evidence="1">Derp</strain>
    </source>
</reference>
<sequence>TLRGSGGELIPFSTSSARRSIFSARFFSDSGSETPSRSRFTDRIYSYQIYPTEDCSLFDNSADALQTIIDWCSHNS</sequence>
<dbReference type="Proteomes" id="UP000887458">
    <property type="component" value="Unassembled WGS sequence"/>
</dbReference>
<proteinExistence type="predicted"/>
<feature type="non-terminal residue" evidence="1">
    <location>
        <position position="1"/>
    </location>
</feature>
<evidence type="ECO:0000313" key="2">
    <source>
        <dbReference type="Proteomes" id="UP000887458"/>
    </source>
</evidence>
<keyword evidence="2" id="KW-1185">Reference proteome</keyword>
<name>A0ABQ8JII3_DERPT</name>
<feature type="non-terminal residue" evidence="1">
    <location>
        <position position="76"/>
    </location>
</feature>
<accession>A0ABQ8JII3</accession>
<evidence type="ECO:0000313" key="1">
    <source>
        <dbReference type="EMBL" id="KAH9422247.1"/>
    </source>
</evidence>
<organism evidence="1 2">
    <name type="scientific">Dermatophagoides pteronyssinus</name>
    <name type="common">European house dust mite</name>
    <dbReference type="NCBI Taxonomy" id="6956"/>
    <lineage>
        <taxon>Eukaryota</taxon>
        <taxon>Metazoa</taxon>
        <taxon>Ecdysozoa</taxon>
        <taxon>Arthropoda</taxon>
        <taxon>Chelicerata</taxon>
        <taxon>Arachnida</taxon>
        <taxon>Acari</taxon>
        <taxon>Acariformes</taxon>
        <taxon>Sarcoptiformes</taxon>
        <taxon>Astigmata</taxon>
        <taxon>Psoroptidia</taxon>
        <taxon>Analgoidea</taxon>
        <taxon>Pyroglyphidae</taxon>
        <taxon>Dermatophagoidinae</taxon>
        <taxon>Dermatophagoides</taxon>
    </lineage>
</organism>
<gene>
    <name evidence="1" type="ORF">DERP_002544</name>
</gene>
<dbReference type="EMBL" id="NJHN03000037">
    <property type="protein sequence ID" value="KAH9422247.1"/>
    <property type="molecule type" value="Genomic_DNA"/>
</dbReference>
<comment type="caution">
    <text evidence="1">The sequence shown here is derived from an EMBL/GenBank/DDBJ whole genome shotgun (WGS) entry which is preliminary data.</text>
</comment>
<reference evidence="1 2" key="2">
    <citation type="journal article" date="2022" name="Mol. Biol. Evol.">
        <title>Comparative Genomics Reveals Insights into the Divergent Evolution of Astigmatic Mites and Household Pest Adaptations.</title>
        <authorList>
            <person name="Xiong Q."/>
            <person name="Wan A.T."/>
            <person name="Liu X."/>
            <person name="Fung C.S."/>
            <person name="Xiao X."/>
            <person name="Malainual N."/>
            <person name="Hou J."/>
            <person name="Wang L."/>
            <person name="Wang M."/>
            <person name="Yang K.Y."/>
            <person name="Cui Y."/>
            <person name="Leung E.L."/>
            <person name="Nong W."/>
            <person name="Shin S.K."/>
            <person name="Au S.W."/>
            <person name="Jeong K.Y."/>
            <person name="Chew F.T."/>
            <person name="Hui J.H."/>
            <person name="Leung T.F."/>
            <person name="Tungtrongchitr A."/>
            <person name="Zhong N."/>
            <person name="Liu Z."/>
            <person name="Tsui S.K."/>
        </authorList>
    </citation>
    <scope>NUCLEOTIDE SEQUENCE [LARGE SCALE GENOMIC DNA]</scope>
    <source>
        <strain evidence="1">Derp</strain>
    </source>
</reference>
<protein>
    <submittedName>
        <fullName evidence="1">Uncharacterized protein</fullName>
    </submittedName>
</protein>